<dbReference type="Proteomes" id="UP000078541">
    <property type="component" value="Unassembled WGS sequence"/>
</dbReference>
<dbReference type="PANTHER" id="PTHR44229">
    <property type="entry name" value="15-HYDROXYPROSTAGLANDIN DEHYDROGENASE [NAD(+)]"/>
    <property type="match status" value="1"/>
</dbReference>
<proteinExistence type="inferred from homology"/>
<protein>
    <submittedName>
        <fullName evidence="3">Alcohol dehydrogenase</fullName>
    </submittedName>
</protein>
<dbReference type="PANTHER" id="PTHR44229:SF8">
    <property type="entry name" value="ALCOHOL DEHYDROGENASE-RELATED"/>
    <property type="match status" value="1"/>
</dbReference>
<accession>A0A195F4M5</accession>
<sequence length="130" mass="14175">ISNSALTKTLFSGYFLPMYSASKCAVLGFSQSLASMYDKTGVRVIIMCPGLTATPLVTNINSRIHDSIRPIVTNEIAYMENMPKQTCDNVALGVLNLIQKGKNGAAWISDDNQPPCDVSFPHYSKRCTPV</sequence>
<dbReference type="PRINTS" id="PR01167">
    <property type="entry name" value="INSADHFAMILY"/>
</dbReference>
<dbReference type="Pfam" id="PF00106">
    <property type="entry name" value="adh_short"/>
    <property type="match status" value="1"/>
</dbReference>
<keyword evidence="4" id="KW-1185">Reference proteome</keyword>
<keyword evidence="2" id="KW-0560">Oxidoreductase</keyword>
<gene>
    <name evidence="3" type="ORF">ALC56_10301</name>
</gene>
<evidence type="ECO:0000256" key="2">
    <source>
        <dbReference type="ARBA" id="ARBA00023002"/>
    </source>
</evidence>
<dbReference type="AlphaFoldDB" id="A0A195F4M5"/>
<dbReference type="EMBL" id="KQ981820">
    <property type="protein sequence ID" value="KYN35127.1"/>
    <property type="molecule type" value="Genomic_DNA"/>
</dbReference>
<evidence type="ECO:0000313" key="3">
    <source>
        <dbReference type="EMBL" id="KYN35127.1"/>
    </source>
</evidence>
<dbReference type="Gene3D" id="3.40.50.720">
    <property type="entry name" value="NAD(P)-binding Rossmann-like Domain"/>
    <property type="match status" value="1"/>
</dbReference>
<reference evidence="3 4" key="1">
    <citation type="submission" date="2016-03" db="EMBL/GenBank/DDBJ databases">
        <title>Trachymyrmex septentrionalis WGS genome.</title>
        <authorList>
            <person name="Nygaard S."/>
            <person name="Hu H."/>
            <person name="Boomsma J."/>
            <person name="Zhang G."/>
        </authorList>
    </citation>
    <scope>NUCLEOTIDE SEQUENCE [LARGE SCALE GENOMIC DNA]</scope>
    <source>
        <strain evidence="3">Tsep2-gDNA-1</strain>
        <tissue evidence="3">Whole body</tissue>
    </source>
</reference>
<dbReference type="GO" id="GO:0005737">
    <property type="term" value="C:cytoplasm"/>
    <property type="evidence" value="ECO:0007669"/>
    <property type="project" value="TreeGrafter"/>
</dbReference>
<dbReference type="STRING" id="34720.A0A195F4M5"/>
<comment type="similarity">
    <text evidence="1">Belongs to the short-chain dehydrogenases/reductases (SDR) family.</text>
</comment>
<feature type="non-terminal residue" evidence="3">
    <location>
        <position position="1"/>
    </location>
</feature>
<dbReference type="GO" id="GO:0016616">
    <property type="term" value="F:oxidoreductase activity, acting on the CH-OH group of donors, NAD or NADP as acceptor"/>
    <property type="evidence" value="ECO:0007669"/>
    <property type="project" value="TreeGrafter"/>
</dbReference>
<dbReference type="InterPro" id="IPR002347">
    <property type="entry name" value="SDR_fam"/>
</dbReference>
<organism evidence="3 4">
    <name type="scientific">Trachymyrmex septentrionalis</name>
    <dbReference type="NCBI Taxonomy" id="34720"/>
    <lineage>
        <taxon>Eukaryota</taxon>
        <taxon>Metazoa</taxon>
        <taxon>Ecdysozoa</taxon>
        <taxon>Arthropoda</taxon>
        <taxon>Hexapoda</taxon>
        <taxon>Insecta</taxon>
        <taxon>Pterygota</taxon>
        <taxon>Neoptera</taxon>
        <taxon>Endopterygota</taxon>
        <taxon>Hymenoptera</taxon>
        <taxon>Apocrita</taxon>
        <taxon>Aculeata</taxon>
        <taxon>Formicoidea</taxon>
        <taxon>Formicidae</taxon>
        <taxon>Myrmicinae</taxon>
        <taxon>Trachymyrmex</taxon>
    </lineage>
</organism>
<evidence type="ECO:0000256" key="1">
    <source>
        <dbReference type="ARBA" id="ARBA00006484"/>
    </source>
</evidence>
<name>A0A195F4M5_9HYME</name>
<dbReference type="InterPro" id="IPR036291">
    <property type="entry name" value="NAD(P)-bd_dom_sf"/>
</dbReference>
<dbReference type="SUPFAM" id="SSF51735">
    <property type="entry name" value="NAD(P)-binding Rossmann-fold domains"/>
    <property type="match status" value="1"/>
</dbReference>
<evidence type="ECO:0000313" key="4">
    <source>
        <dbReference type="Proteomes" id="UP000078541"/>
    </source>
</evidence>